<evidence type="ECO:0000313" key="2">
    <source>
        <dbReference type="Proteomes" id="UP001623592"/>
    </source>
</evidence>
<name>A0ABW8TAA5_9CLOT</name>
<keyword evidence="2" id="KW-1185">Reference proteome</keyword>
<proteinExistence type="predicted"/>
<protein>
    <submittedName>
        <fullName evidence="1">CopG family ribbon-helix-helix protein</fullName>
    </submittedName>
</protein>
<gene>
    <name evidence="1" type="ORF">ACJDT4_01440</name>
</gene>
<reference evidence="1 2" key="1">
    <citation type="submission" date="2024-11" db="EMBL/GenBank/DDBJ databases">
        <authorList>
            <person name="Heng Y.C."/>
            <person name="Lim A.C.H."/>
            <person name="Lee J.K.Y."/>
            <person name="Kittelmann S."/>
        </authorList>
    </citation>
    <scope>NUCLEOTIDE SEQUENCE [LARGE SCALE GENOMIC DNA]</scope>
    <source>
        <strain evidence="1 2">WILCCON 0114</strain>
    </source>
</reference>
<evidence type="ECO:0000313" key="1">
    <source>
        <dbReference type="EMBL" id="MFL0249071.1"/>
    </source>
</evidence>
<dbReference type="Proteomes" id="UP001623592">
    <property type="component" value="Unassembled WGS sequence"/>
</dbReference>
<dbReference type="Gene3D" id="1.10.1220.10">
    <property type="entry name" value="Met repressor-like"/>
    <property type="match status" value="1"/>
</dbReference>
<accession>A0ABW8TAA5</accession>
<sequence>MSNSKRLVINISEKLCSEFDKALKEDRKKRSEFIREAIILYIERKKKLDQAEDIKRGYIEMGKINAEISELGISSYLEELDQYEVILSESDFPDDDNDSEKRRYILC</sequence>
<dbReference type="RefSeq" id="WP_406785745.1">
    <property type="nucleotide sequence ID" value="NZ_JBJIAA010000001.1"/>
</dbReference>
<dbReference type="EMBL" id="JBJIAA010000001">
    <property type="protein sequence ID" value="MFL0249071.1"/>
    <property type="molecule type" value="Genomic_DNA"/>
</dbReference>
<comment type="caution">
    <text evidence="1">The sequence shown here is derived from an EMBL/GenBank/DDBJ whole genome shotgun (WGS) entry which is preliminary data.</text>
</comment>
<organism evidence="1 2">
    <name type="scientific">Clostridium neuense</name>
    <dbReference type="NCBI Taxonomy" id="1728934"/>
    <lineage>
        <taxon>Bacteria</taxon>
        <taxon>Bacillati</taxon>
        <taxon>Bacillota</taxon>
        <taxon>Clostridia</taxon>
        <taxon>Eubacteriales</taxon>
        <taxon>Clostridiaceae</taxon>
        <taxon>Clostridium</taxon>
    </lineage>
</organism>
<dbReference type="InterPro" id="IPR013321">
    <property type="entry name" value="Arc_rbn_hlx_hlx"/>
</dbReference>